<sequence length="104" mass="11170">MINVIYFVLIALGGCVLASLAAFFFVLAVKTSRVNPAEYERLRELTGSYRDALNGTVGGLSGVASTAELENDDRLQAGIAFDRRRKVLVAQAAISDDTISAVFK</sequence>
<feature type="transmembrane region" description="Helical" evidence="1">
    <location>
        <begin position="6"/>
        <end position="29"/>
    </location>
</feature>
<keyword evidence="1" id="KW-0812">Transmembrane</keyword>
<protein>
    <submittedName>
        <fullName evidence="2">Uncharacterized protein</fullName>
    </submittedName>
</protein>
<proteinExistence type="predicted"/>
<name>A0ABT0E2S1_9GAMM</name>
<organism evidence="2 3">
    <name type="scientific">Alcanivorax quisquiliarum</name>
    <dbReference type="NCBI Taxonomy" id="2933565"/>
    <lineage>
        <taxon>Bacteria</taxon>
        <taxon>Pseudomonadati</taxon>
        <taxon>Pseudomonadota</taxon>
        <taxon>Gammaproteobacteria</taxon>
        <taxon>Oceanospirillales</taxon>
        <taxon>Alcanivoracaceae</taxon>
        <taxon>Alcanivorax</taxon>
    </lineage>
</organism>
<gene>
    <name evidence="2" type="ORF">MU846_00105</name>
</gene>
<reference evidence="2" key="1">
    <citation type="submission" date="2022-04" db="EMBL/GenBank/DDBJ databases">
        <title>Alcanivorax sp. CY1518 draft genome sequence.</title>
        <authorList>
            <person name="Zhao G."/>
            <person name="An M."/>
        </authorList>
    </citation>
    <scope>NUCLEOTIDE SEQUENCE</scope>
    <source>
        <strain evidence="2">CY1518</strain>
    </source>
</reference>
<accession>A0ABT0E2S1</accession>
<evidence type="ECO:0000256" key="1">
    <source>
        <dbReference type="SAM" id="Phobius"/>
    </source>
</evidence>
<keyword evidence="3" id="KW-1185">Reference proteome</keyword>
<comment type="caution">
    <text evidence="2">The sequence shown here is derived from an EMBL/GenBank/DDBJ whole genome shotgun (WGS) entry which is preliminary data.</text>
</comment>
<dbReference type="RefSeq" id="WP_246946988.1">
    <property type="nucleotide sequence ID" value="NZ_JALKII010000001.1"/>
</dbReference>
<dbReference type="EMBL" id="JALKII010000001">
    <property type="protein sequence ID" value="MCK0536111.1"/>
    <property type="molecule type" value="Genomic_DNA"/>
</dbReference>
<keyword evidence="1" id="KW-0472">Membrane</keyword>
<keyword evidence="1" id="KW-1133">Transmembrane helix</keyword>
<evidence type="ECO:0000313" key="3">
    <source>
        <dbReference type="Proteomes" id="UP001165524"/>
    </source>
</evidence>
<dbReference type="Proteomes" id="UP001165524">
    <property type="component" value="Unassembled WGS sequence"/>
</dbReference>
<evidence type="ECO:0000313" key="2">
    <source>
        <dbReference type="EMBL" id="MCK0536111.1"/>
    </source>
</evidence>